<name>A0A9Q0JTG4_9MAGN</name>
<accession>A0A9Q0JTG4</accession>
<dbReference type="OrthoDB" id="10270667at2759"/>
<gene>
    <name evidence="1" type="ORF">NE237_014281</name>
</gene>
<reference evidence="1" key="1">
    <citation type="journal article" date="2023" name="Plant J.">
        <title>The genome of the king protea, Protea cynaroides.</title>
        <authorList>
            <person name="Chang J."/>
            <person name="Duong T.A."/>
            <person name="Schoeman C."/>
            <person name="Ma X."/>
            <person name="Roodt D."/>
            <person name="Barker N."/>
            <person name="Li Z."/>
            <person name="Van de Peer Y."/>
            <person name="Mizrachi E."/>
        </authorList>
    </citation>
    <scope>NUCLEOTIDE SEQUENCE</scope>
    <source>
        <tissue evidence="1">Young leaves</tissue>
    </source>
</reference>
<dbReference type="EMBL" id="JAMYWD010000084">
    <property type="protein sequence ID" value="KAJ4949895.1"/>
    <property type="molecule type" value="Genomic_DNA"/>
</dbReference>
<organism evidence="1 2">
    <name type="scientific">Protea cynaroides</name>
    <dbReference type="NCBI Taxonomy" id="273540"/>
    <lineage>
        <taxon>Eukaryota</taxon>
        <taxon>Viridiplantae</taxon>
        <taxon>Streptophyta</taxon>
        <taxon>Embryophyta</taxon>
        <taxon>Tracheophyta</taxon>
        <taxon>Spermatophyta</taxon>
        <taxon>Magnoliopsida</taxon>
        <taxon>Proteales</taxon>
        <taxon>Proteaceae</taxon>
        <taxon>Protea</taxon>
    </lineage>
</organism>
<proteinExistence type="predicted"/>
<sequence length="134" mass="14518">MTSFEEKPIVFLDYPFSLNAPMAKKDFLNQELAYGSDIDIGRSGPSLLLDFDDLPAGGSSKVGERDRKLTSVGAPSLELWSSSPLAACLDSRVTAAKRNNGSNESKSGNEAGVSAKRDSGFRVWYVWIVAQNRA</sequence>
<keyword evidence="2" id="KW-1185">Reference proteome</keyword>
<evidence type="ECO:0000313" key="2">
    <source>
        <dbReference type="Proteomes" id="UP001141806"/>
    </source>
</evidence>
<dbReference type="AlphaFoldDB" id="A0A9Q0JTG4"/>
<evidence type="ECO:0000313" key="1">
    <source>
        <dbReference type="EMBL" id="KAJ4949895.1"/>
    </source>
</evidence>
<comment type="caution">
    <text evidence="1">The sequence shown here is derived from an EMBL/GenBank/DDBJ whole genome shotgun (WGS) entry which is preliminary data.</text>
</comment>
<protein>
    <submittedName>
        <fullName evidence="1">Uncharacterized protein</fullName>
    </submittedName>
</protein>
<dbReference type="Proteomes" id="UP001141806">
    <property type="component" value="Unassembled WGS sequence"/>
</dbReference>